<name>A0A239NGE6_9ACTN</name>
<feature type="region of interest" description="Disordered" evidence="1">
    <location>
        <begin position="1"/>
        <end position="35"/>
    </location>
</feature>
<evidence type="ECO:0000313" key="3">
    <source>
        <dbReference type="Proteomes" id="UP000198282"/>
    </source>
</evidence>
<organism evidence="2 3">
    <name type="scientific">Streptosporangium subroseum</name>
    <dbReference type="NCBI Taxonomy" id="106412"/>
    <lineage>
        <taxon>Bacteria</taxon>
        <taxon>Bacillati</taxon>
        <taxon>Actinomycetota</taxon>
        <taxon>Actinomycetes</taxon>
        <taxon>Streptosporangiales</taxon>
        <taxon>Streptosporangiaceae</taxon>
        <taxon>Streptosporangium</taxon>
    </lineage>
</organism>
<reference evidence="2 3" key="1">
    <citation type="submission" date="2017-06" db="EMBL/GenBank/DDBJ databases">
        <authorList>
            <person name="Kim H.J."/>
            <person name="Triplett B.A."/>
        </authorList>
    </citation>
    <scope>NUCLEOTIDE SEQUENCE [LARGE SCALE GENOMIC DNA]</scope>
    <source>
        <strain evidence="2 3">CGMCC 4.2132</strain>
    </source>
</reference>
<evidence type="ECO:0000256" key="1">
    <source>
        <dbReference type="SAM" id="MobiDB-lite"/>
    </source>
</evidence>
<accession>A0A239NGE6</accession>
<proteinExistence type="predicted"/>
<protein>
    <submittedName>
        <fullName evidence="2">Uncharacterized protein</fullName>
    </submittedName>
</protein>
<dbReference type="AlphaFoldDB" id="A0A239NGE6"/>
<gene>
    <name evidence="2" type="ORF">SAMN05216276_10569</name>
</gene>
<keyword evidence="3" id="KW-1185">Reference proteome</keyword>
<feature type="region of interest" description="Disordered" evidence="1">
    <location>
        <begin position="50"/>
        <end position="92"/>
    </location>
</feature>
<dbReference type="EMBL" id="FZOD01000056">
    <property type="protein sequence ID" value="SNT53179.1"/>
    <property type="molecule type" value="Genomic_DNA"/>
</dbReference>
<sequence>MREPYGFATRGPVRPAPLPSGARDASPDGSGSTNRVRFEDLPVQAFSMAVQPSENGDPPSVTIPRMPNPVTSKTAPGAIHACSGPMAHPNNK</sequence>
<evidence type="ECO:0000313" key="2">
    <source>
        <dbReference type="EMBL" id="SNT53179.1"/>
    </source>
</evidence>
<dbReference type="Proteomes" id="UP000198282">
    <property type="component" value="Unassembled WGS sequence"/>
</dbReference>